<evidence type="ECO:0000256" key="4">
    <source>
        <dbReference type="ARBA" id="ARBA00023034"/>
    </source>
</evidence>
<feature type="region of interest" description="Disordered" evidence="8">
    <location>
        <begin position="33"/>
        <end position="121"/>
    </location>
</feature>
<evidence type="ECO:0000256" key="2">
    <source>
        <dbReference type="ARBA" id="ARBA00022692"/>
    </source>
</evidence>
<protein>
    <submittedName>
        <fullName evidence="10">(apollo) hypothetical protein</fullName>
    </submittedName>
</protein>
<dbReference type="InterPro" id="IPR019177">
    <property type="entry name" value="Golgin_subfamily_A_member_5"/>
</dbReference>
<keyword evidence="5 7" id="KW-0175">Coiled coil</keyword>
<accession>A0A8S3WFL8</accession>
<keyword evidence="11" id="KW-1185">Reference proteome</keyword>
<dbReference type="OrthoDB" id="248903at2759"/>
<dbReference type="GO" id="GO:0031985">
    <property type="term" value="C:Golgi cisterna"/>
    <property type="evidence" value="ECO:0007669"/>
    <property type="project" value="TreeGrafter"/>
</dbReference>
<evidence type="ECO:0000256" key="9">
    <source>
        <dbReference type="SAM" id="Phobius"/>
    </source>
</evidence>
<keyword evidence="4" id="KW-0333">Golgi apparatus</keyword>
<keyword evidence="3 9" id="KW-1133">Transmembrane helix</keyword>
<evidence type="ECO:0000256" key="3">
    <source>
        <dbReference type="ARBA" id="ARBA00022989"/>
    </source>
</evidence>
<organism evidence="10 11">
    <name type="scientific">Parnassius apollo</name>
    <name type="common">Apollo butterfly</name>
    <name type="synonym">Papilio apollo</name>
    <dbReference type="NCBI Taxonomy" id="110799"/>
    <lineage>
        <taxon>Eukaryota</taxon>
        <taxon>Metazoa</taxon>
        <taxon>Ecdysozoa</taxon>
        <taxon>Arthropoda</taxon>
        <taxon>Hexapoda</taxon>
        <taxon>Insecta</taxon>
        <taxon>Pterygota</taxon>
        <taxon>Neoptera</taxon>
        <taxon>Endopterygota</taxon>
        <taxon>Lepidoptera</taxon>
        <taxon>Glossata</taxon>
        <taxon>Ditrysia</taxon>
        <taxon>Papilionoidea</taxon>
        <taxon>Papilionidae</taxon>
        <taxon>Parnassiinae</taxon>
        <taxon>Parnassini</taxon>
        <taxon>Parnassius</taxon>
        <taxon>Parnassius</taxon>
    </lineage>
</organism>
<dbReference type="GO" id="GO:0000301">
    <property type="term" value="P:retrograde transport, vesicle recycling within Golgi"/>
    <property type="evidence" value="ECO:0007669"/>
    <property type="project" value="TreeGrafter"/>
</dbReference>
<dbReference type="AlphaFoldDB" id="A0A8S3WFL8"/>
<evidence type="ECO:0000256" key="6">
    <source>
        <dbReference type="ARBA" id="ARBA00023136"/>
    </source>
</evidence>
<evidence type="ECO:0000313" key="11">
    <source>
        <dbReference type="Proteomes" id="UP000691718"/>
    </source>
</evidence>
<feature type="coiled-coil region" evidence="7">
    <location>
        <begin position="338"/>
        <end position="379"/>
    </location>
</feature>
<dbReference type="GO" id="GO:0000139">
    <property type="term" value="C:Golgi membrane"/>
    <property type="evidence" value="ECO:0007669"/>
    <property type="project" value="UniProtKB-SubCell"/>
</dbReference>
<evidence type="ECO:0000256" key="5">
    <source>
        <dbReference type="ARBA" id="ARBA00023054"/>
    </source>
</evidence>
<sequence>MAWFADLAGKAETLLNNIDEQTGVALRNHSVTKSKKHDFVLQPDRSWTQKKRSLPQAPKKMSLESRSNPSPSKKFSQSNSHAKESENNVQDQIKKKSPAKKTSPKYTTNNFPKMSFDNMNLGDTGMENYGLKRRRNSLPNDLEALKCGNIYKMQNLEVENAMLKNEINVMNREITELLDRLRKTEDEFGQFKNNQNNIELQNHKLKLDNESLKSQLDNLRLKLQDLNSIDVKNREHSEKLEAETTLLRSNNRQLEEKLKLINEELSNKESTILRLENELRHTQVVISEQQGSIEKSTLECQRLETDWESYKLRVKGMLYAKDEEIKKLRQGTNLTEDTKILIEQIEILKEEREELSDALSRVKEESENIKESMSQMEARHTAAQRIVLALRDALKEERSARSRAEMQCVTLGKELKAMHTEMSHTITNLRSALQEKEEELSNVRETSSPPTADTSALNVADYDVAQVAMDKEKIQYLTQTLVQKQGKIESLLADNNTLKIQLEKLATKHKAELAALRPNYSHSIVQVQDGDVRPRSRTNNYSPATSLAQLSLRVGVLSKRYPIFRVFIIFYMIGLHLWVFTVLFTSTPEDYIRPSKS</sequence>
<keyword evidence="6 9" id="KW-0472">Membrane</keyword>
<dbReference type="Pfam" id="PF09787">
    <property type="entry name" value="Golgin_A5"/>
    <property type="match status" value="1"/>
</dbReference>
<keyword evidence="2 9" id="KW-0812">Transmembrane</keyword>
<dbReference type="EMBL" id="CAJQZP010000295">
    <property type="protein sequence ID" value="CAG4955344.1"/>
    <property type="molecule type" value="Genomic_DNA"/>
</dbReference>
<comment type="subcellular location">
    <subcellularLocation>
        <location evidence="1">Golgi apparatus membrane</location>
        <topology evidence="1">Single-pass type IV membrane protein</topology>
    </subcellularLocation>
</comment>
<feature type="coiled-coil region" evidence="7">
    <location>
        <begin position="153"/>
        <end position="278"/>
    </location>
</feature>
<dbReference type="PANTHER" id="PTHR13815">
    <property type="entry name" value="GOLGIN-84"/>
    <property type="match status" value="1"/>
</dbReference>
<reference evidence="10" key="1">
    <citation type="submission" date="2021-04" db="EMBL/GenBank/DDBJ databases">
        <authorList>
            <person name="Tunstrom K."/>
        </authorList>
    </citation>
    <scope>NUCLEOTIDE SEQUENCE</scope>
</reference>
<evidence type="ECO:0000256" key="8">
    <source>
        <dbReference type="SAM" id="MobiDB-lite"/>
    </source>
</evidence>
<dbReference type="GO" id="GO:0007030">
    <property type="term" value="P:Golgi organization"/>
    <property type="evidence" value="ECO:0007669"/>
    <property type="project" value="InterPro"/>
</dbReference>
<name>A0A8S3WFL8_PARAO</name>
<feature type="compositionally biased region" description="Polar residues" evidence="8">
    <location>
        <begin position="64"/>
        <end position="80"/>
    </location>
</feature>
<comment type="caution">
    <text evidence="10">The sequence shown here is derived from an EMBL/GenBank/DDBJ whole genome shotgun (WGS) entry which is preliminary data.</text>
</comment>
<evidence type="ECO:0000313" key="10">
    <source>
        <dbReference type="EMBL" id="CAG4955344.1"/>
    </source>
</evidence>
<proteinExistence type="predicted"/>
<gene>
    <name evidence="10" type="ORF">PAPOLLO_LOCUS5294</name>
</gene>
<evidence type="ECO:0000256" key="7">
    <source>
        <dbReference type="SAM" id="Coils"/>
    </source>
</evidence>
<feature type="coiled-coil region" evidence="7">
    <location>
        <begin position="419"/>
        <end position="446"/>
    </location>
</feature>
<dbReference type="Proteomes" id="UP000691718">
    <property type="component" value="Unassembled WGS sequence"/>
</dbReference>
<dbReference type="PANTHER" id="PTHR13815:SF7">
    <property type="entry name" value="GOLGIN SUBFAMILY A MEMBER 5"/>
    <property type="match status" value="1"/>
</dbReference>
<evidence type="ECO:0000256" key="1">
    <source>
        <dbReference type="ARBA" id="ARBA00004409"/>
    </source>
</evidence>
<feature type="transmembrane region" description="Helical" evidence="9">
    <location>
        <begin position="563"/>
        <end position="584"/>
    </location>
</feature>